<feature type="region of interest" description="Disordered" evidence="1">
    <location>
        <begin position="1"/>
        <end position="46"/>
    </location>
</feature>
<proteinExistence type="predicted"/>
<feature type="compositionally biased region" description="Basic and acidic residues" evidence="1">
    <location>
        <begin position="24"/>
        <end position="34"/>
    </location>
</feature>
<protein>
    <submittedName>
        <fullName evidence="2">Uncharacterized protein</fullName>
    </submittedName>
</protein>
<name>A0ABV9FXX8_9ACTN</name>
<evidence type="ECO:0000313" key="2">
    <source>
        <dbReference type="EMBL" id="MFC4606851.1"/>
    </source>
</evidence>
<evidence type="ECO:0000256" key="1">
    <source>
        <dbReference type="SAM" id="MobiDB-lite"/>
    </source>
</evidence>
<evidence type="ECO:0000313" key="3">
    <source>
        <dbReference type="Proteomes" id="UP001595993"/>
    </source>
</evidence>
<dbReference type="RefSeq" id="WP_381191399.1">
    <property type="nucleotide sequence ID" value="NZ_JBHSFE010000004.1"/>
</dbReference>
<accession>A0ABV9FXX8</accession>
<organism evidence="2 3">
    <name type="scientific">Streptomyces maoxianensis</name>
    <dbReference type="NCBI Taxonomy" id="1459942"/>
    <lineage>
        <taxon>Bacteria</taxon>
        <taxon>Bacillati</taxon>
        <taxon>Actinomycetota</taxon>
        <taxon>Actinomycetes</taxon>
        <taxon>Kitasatosporales</taxon>
        <taxon>Streptomycetaceae</taxon>
        <taxon>Streptomyces</taxon>
    </lineage>
</organism>
<comment type="caution">
    <text evidence="2">The sequence shown here is derived from an EMBL/GenBank/DDBJ whole genome shotgun (WGS) entry which is preliminary data.</text>
</comment>
<reference evidence="3" key="1">
    <citation type="journal article" date="2019" name="Int. J. Syst. Evol. Microbiol.">
        <title>The Global Catalogue of Microorganisms (GCM) 10K type strain sequencing project: providing services to taxonomists for standard genome sequencing and annotation.</title>
        <authorList>
            <consortium name="The Broad Institute Genomics Platform"/>
            <consortium name="The Broad Institute Genome Sequencing Center for Infectious Disease"/>
            <person name="Wu L."/>
            <person name="Ma J."/>
        </authorList>
    </citation>
    <scope>NUCLEOTIDE SEQUENCE [LARGE SCALE GENOMIC DNA]</scope>
    <source>
        <strain evidence="3">CGMCC 4.7139</strain>
    </source>
</reference>
<gene>
    <name evidence="2" type="ORF">ACFO9E_03265</name>
</gene>
<dbReference type="EMBL" id="JBHSFE010000004">
    <property type="protein sequence ID" value="MFC4606851.1"/>
    <property type="molecule type" value="Genomic_DNA"/>
</dbReference>
<dbReference type="Proteomes" id="UP001595993">
    <property type="component" value="Unassembled WGS sequence"/>
</dbReference>
<sequence>MAEGQPGQRVQSEYRPAPAHLGGRRKEGDHDETPIRPAPDNTDAETFEILRRYQEFGEFGDKAVSDAQLRMPLYAISEKYNGLVRDS</sequence>
<keyword evidence="3" id="KW-1185">Reference proteome</keyword>